<dbReference type="SMART" id="SM00332">
    <property type="entry name" value="PP2Cc"/>
    <property type="match status" value="1"/>
</dbReference>
<feature type="domain" description="PPM-type phosphatase" evidence="6">
    <location>
        <begin position="392"/>
        <end position="646"/>
    </location>
</feature>
<evidence type="ECO:0000256" key="4">
    <source>
        <dbReference type="SAM" id="MobiDB-lite"/>
    </source>
</evidence>
<dbReference type="SUPFAM" id="SSF48403">
    <property type="entry name" value="Ankyrin repeat"/>
    <property type="match status" value="1"/>
</dbReference>
<dbReference type="SMART" id="SM00248">
    <property type="entry name" value="ANK"/>
    <property type="match status" value="3"/>
</dbReference>
<dbReference type="InterPro" id="IPR032675">
    <property type="entry name" value="LRR_dom_sf"/>
</dbReference>
<dbReference type="Gene3D" id="1.10.3290.10">
    <property type="entry name" value="Fido-like domain"/>
    <property type="match status" value="1"/>
</dbReference>
<evidence type="ECO:0000256" key="3">
    <source>
        <dbReference type="PROSITE-ProRule" id="PRU00023"/>
    </source>
</evidence>
<keyword evidence="7" id="KW-0407">Ion channel</keyword>
<dbReference type="PROSITE" id="PS50297">
    <property type="entry name" value="ANK_REP_REGION"/>
    <property type="match status" value="2"/>
</dbReference>
<feature type="domain" description="Fido" evidence="5">
    <location>
        <begin position="1490"/>
        <end position="1640"/>
    </location>
</feature>
<dbReference type="OrthoDB" id="426293at2759"/>
<evidence type="ECO:0000256" key="1">
    <source>
        <dbReference type="ARBA" id="ARBA00022737"/>
    </source>
</evidence>
<keyword evidence="2 3" id="KW-0040">ANK repeat</keyword>
<reference evidence="7" key="1">
    <citation type="submission" date="2019-09" db="EMBL/GenBank/DDBJ databases">
        <title>The Mitochondrial Proteome of the Jakobid, Andalucia godoyi, a Protist With the Most Gene-Rich and Bacteria-Like Mitochondrial Genome.</title>
        <authorList>
            <person name="Gray M.W."/>
            <person name="Burger G."/>
            <person name="Derelle R."/>
            <person name="Klimes V."/>
            <person name="Leger M."/>
            <person name="Sarrasin M."/>
            <person name="Vlcek C."/>
            <person name="Roger A.J."/>
            <person name="Elias M."/>
            <person name="Lang B.F."/>
        </authorList>
    </citation>
    <scope>NUCLEOTIDE SEQUENCE</scope>
    <source>
        <strain evidence="7">And28</strain>
    </source>
</reference>
<dbReference type="CDD" id="cd00143">
    <property type="entry name" value="PP2Cc"/>
    <property type="match status" value="1"/>
</dbReference>
<dbReference type="PROSITE" id="PS50088">
    <property type="entry name" value="ANK_REPEAT"/>
    <property type="match status" value="2"/>
</dbReference>
<dbReference type="SUPFAM" id="SSF81606">
    <property type="entry name" value="PP2C-like"/>
    <property type="match status" value="1"/>
</dbReference>
<dbReference type="SUPFAM" id="SSF52047">
    <property type="entry name" value="RNI-like"/>
    <property type="match status" value="1"/>
</dbReference>
<dbReference type="EMBL" id="VRVR01000009">
    <property type="protein sequence ID" value="KAF0852942.1"/>
    <property type="molecule type" value="Genomic_DNA"/>
</dbReference>
<evidence type="ECO:0000259" key="5">
    <source>
        <dbReference type="PROSITE" id="PS51459"/>
    </source>
</evidence>
<dbReference type="Pfam" id="PF00481">
    <property type="entry name" value="PP2C"/>
    <property type="match status" value="1"/>
</dbReference>
<name>A0A8K0AJ37_ANDGO</name>
<dbReference type="InterPro" id="IPR003812">
    <property type="entry name" value="Fido"/>
</dbReference>
<dbReference type="Pfam" id="PF02661">
    <property type="entry name" value="Fic"/>
    <property type="match status" value="1"/>
</dbReference>
<feature type="region of interest" description="Disordered" evidence="4">
    <location>
        <begin position="338"/>
        <end position="358"/>
    </location>
</feature>
<sequence length="1640" mass="179568">MGAASSCLRGKRTGRLAVNFEKRIKQFIRGFQSRYRRSCRVLRHPYLDAIVLRLASAVHLGVPLNWSDPMVDDAVIQAFSTALRSLDVWIVESMSISLDLSYSSVSDTGIRNLISINPACFSSIDLRGVKISDKSLLEISLYLQSDSCKMRSLRLSPASSFYLDSDISSDVFDGRPAHVMFSCKGLSAFFFHLKDFKCLRRLSLHNFVQPVTWNPSVTAALCEGLMSAPCFIEELDLSENQFLHEPFDASMKNVDCIVDKGLQRNSSILFLRIDGNIISRSQATLLRQTLDRNGCCAEIVSNCVASALAHSGYEALSASPVSMAVPAKSIDKTANKGIQLQSREPMTPRPEALPNLSHAPSLPPLQIPASTHSPVSVVTFPSPDIVRLRSNTNSISCAISLGDESKSSTALFVADLNFRSTDRECLFLMVDGHGGSVAARLCAKCIPSFLSSYLENAESRVSRRKRCLTDNEILECMRQCFFSAQSHASYENVPDGCSCVLTYIRDDKVYVASAGDSRIVTPSSSAAHRTHPLRLTVDHLPILPDEKKRILEKGGFLSTDGRLNGILGLSRSIGDLYLQPYVTCEPSLRVHRFASPSSPLSAQHKASLMIAPRYVWDLFDEEKLVDFLMTSGQSVEDAVSAIARETFSKDKRRIAFGVVEISSCSSFTTAAEANLFVDAVSTGERSSDTTGSFFSSIVPRIVGNAAAAAEDASLSGVLKTEGFRVSDPPSGSVGAANGPASSSGNHEFNVVRLFEATVLGDLDVLDSLLPMIVDVSQLIDFEGRSLLHVAASNGRSAVLEYLLPMFSIDRINLPDRNGRTAMMDAIDYGHEGCFQLLVQKGAQVPPLGLVEGGIQMCRAASVGDYRLLHRLLSVYKLDANSCDYDLRTPLMLASAEGHMDCVQLLLEHGADVWARDRWHNTAYQEARRTGHHAIADRLLSLQDKSVFEYLDHTVPVRTEDVAVTVVSCASADVLDNSESPQTNHVSAPAPATASVNEMQRPVDGARFKPESRSRFLRMCSSFLSNCFDWKAVPSLGPPTAATPASCPVDDLNVQIVYGEFWLPRQDGFLECSSAYFISEECRSDPRLLFFRDQTLAYAFEISCDTPGRVFASLRSEFLHPLSSPSTTQTDFLRKHLAIQCGLDTCIGVPFVFGSNQCVAVAVFFGRYVPSAAVDTRGLHQLATAPWFRCSQASLLLRSWQSLAHHLSTILVSLAQIDCQVSSPYSYVSYLVSLVDQITDVPFADLLKVLCHMGGLEPFYQLLRSMSSDDHKAAMAFLSLVCLAPVCSMLPAEVKSTIRELLFYLLAVSPVIPKNLQTSEPVLDIARRCLLQLCGETVRIPYSPSSGFISPIIRALSGVAAEILAFQVEESKILRVAQKFSVSFSSPSDFSISSFDIYTILGAKPSVSSPSGGGGGGGGGRPQFSAVRSRFPLPIAPRNSYYSSYDSGSMYSNKKASASDMEIENIFAFCSECIKNFRSLLGKEDIPSSVLTVDSVLKLHSSLVHLDGSVEKGHFRTEAAVGSFMFFKSYRCFMPAEEVSYGMSIYERELNSPQWKTFDDEGKLNPLGVIRKAYYAFAALVYYIHPFEDGNGRVARLLCSLVLRMYGCSVVPLSSADKLLSFAEFIDKIANAGGPYLNRYS</sequence>
<gene>
    <name evidence="7" type="ORF">ANDGO_05967</name>
</gene>
<evidence type="ECO:0000259" key="6">
    <source>
        <dbReference type="PROSITE" id="PS51746"/>
    </source>
</evidence>
<accession>A0A8K0AJ37</accession>
<dbReference type="PANTHER" id="PTHR24201">
    <property type="entry name" value="ANK_REP_REGION DOMAIN-CONTAINING PROTEIN"/>
    <property type="match status" value="1"/>
</dbReference>
<dbReference type="Proteomes" id="UP000799049">
    <property type="component" value="Unassembled WGS sequence"/>
</dbReference>
<feature type="repeat" description="ANK" evidence="3">
    <location>
        <begin position="782"/>
        <end position="803"/>
    </location>
</feature>
<evidence type="ECO:0000313" key="7">
    <source>
        <dbReference type="EMBL" id="KAF0852942.1"/>
    </source>
</evidence>
<evidence type="ECO:0000313" key="8">
    <source>
        <dbReference type="Proteomes" id="UP000799049"/>
    </source>
</evidence>
<protein>
    <submittedName>
        <fullName evidence="7">Mitochondrial potassium channel KOR1-like protein</fullName>
    </submittedName>
</protein>
<keyword evidence="1" id="KW-0677">Repeat</keyword>
<dbReference type="Pfam" id="PF12796">
    <property type="entry name" value="Ank_2"/>
    <property type="match status" value="2"/>
</dbReference>
<dbReference type="InterPro" id="IPR002110">
    <property type="entry name" value="Ankyrin_rpt"/>
</dbReference>
<comment type="caution">
    <text evidence="7">The sequence shown here is derived from an EMBL/GenBank/DDBJ whole genome shotgun (WGS) entry which is preliminary data.</text>
</comment>
<dbReference type="InterPro" id="IPR036457">
    <property type="entry name" value="PPM-type-like_dom_sf"/>
</dbReference>
<dbReference type="InterPro" id="IPR001932">
    <property type="entry name" value="PPM-type_phosphatase-like_dom"/>
</dbReference>
<dbReference type="SUPFAM" id="SSF140931">
    <property type="entry name" value="Fic-like"/>
    <property type="match status" value="1"/>
</dbReference>
<keyword evidence="7" id="KW-0406">Ion transport</keyword>
<keyword evidence="7" id="KW-0813">Transport</keyword>
<dbReference type="Gene3D" id="3.60.40.10">
    <property type="entry name" value="PPM-type phosphatase domain"/>
    <property type="match status" value="1"/>
</dbReference>
<dbReference type="PROSITE" id="PS51459">
    <property type="entry name" value="FIDO"/>
    <property type="match status" value="1"/>
</dbReference>
<dbReference type="PROSITE" id="PS51746">
    <property type="entry name" value="PPM_2"/>
    <property type="match status" value="1"/>
</dbReference>
<dbReference type="GO" id="GO:0034220">
    <property type="term" value="P:monoatomic ion transmembrane transport"/>
    <property type="evidence" value="ECO:0007669"/>
    <property type="project" value="UniProtKB-KW"/>
</dbReference>
<proteinExistence type="predicted"/>
<organism evidence="7 8">
    <name type="scientific">Andalucia godoyi</name>
    <name type="common">Flagellate</name>
    <dbReference type="NCBI Taxonomy" id="505711"/>
    <lineage>
        <taxon>Eukaryota</taxon>
        <taxon>Discoba</taxon>
        <taxon>Jakobida</taxon>
        <taxon>Andalucina</taxon>
        <taxon>Andaluciidae</taxon>
        <taxon>Andalucia</taxon>
    </lineage>
</organism>
<dbReference type="Gene3D" id="3.80.10.10">
    <property type="entry name" value="Ribonuclease Inhibitor"/>
    <property type="match status" value="1"/>
</dbReference>
<dbReference type="InterPro" id="IPR036597">
    <property type="entry name" value="Fido-like_dom_sf"/>
</dbReference>
<dbReference type="InterPro" id="IPR036770">
    <property type="entry name" value="Ankyrin_rpt-contain_sf"/>
</dbReference>
<keyword evidence="8" id="KW-1185">Reference proteome</keyword>
<evidence type="ECO:0000256" key="2">
    <source>
        <dbReference type="ARBA" id="ARBA00023043"/>
    </source>
</evidence>
<dbReference type="Gene3D" id="1.25.40.20">
    <property type="entry name" value="Ankyrin repeat-containing domain"/>
    <property type="match status" value="2"/>
</dbReference>
<feature type="repeat" description="ANK" evidence="3">
    <location>
        <begin position="885"/>
        <end position="917"/>
    </location>
</feature>
<dbReference type="InterPro" id="IPR050776">
    <property type="entry name" value="Ank_Repeat/CDKN_Inhibitor"/>
</dbReference>